<keyword evidence="4" id="KW-1185">Reference proteome</keyword>
<dbReference type="Proteomes" id="UP000001699">
    <property type="component" value="Unassembled WGS sequence"/>
</dbReference>
<keyword evidence="2" id="KW-0812">Transmembrane</keyword>
<dbReference type="VEuPathDB" id="FungiDB:AFUB_080290"/>
<feature type="region of interest" description="Disordered" evidence="1">
    <location>
        <begin position="68"/>
        <end position="113"/>
    </location>
</feature>
<dbReference type="AlphaFoldDB" id="B0Y9A1"/>
<dbReference type="HOGENOM" id="CLU_1834717_0_0_1"/>
<reference evidence="3 4" key="1">
    <citation type="journal article" date="2008" name="PLoS Genet.">
        <title>Genomic islands in the pathogenic filamentous fungus Aspergillus fumigatus.</title>
        <authorList>
            <person name="Fedorova N.D."/>
            <person name="Khaldi N."/>
            <person name="Joardar V.S."/>
            <person name="Maiti R."/>
            <person name="Amedeo P."/>
            <person name="Anderson M.J."/>
            <person name="Crabtree J."/>
            <person name="Silva J.C."/>
            <person name="Badger J.H."/>
            <person name="Albarraq A."/>
            <person name="Angiuoli S."/>
            <person name="Bussey H."/>
            <person name="Bowyer P."/>
            <person name="Cotty P.J."/>
            <person name="Dyer P.S."/>
            <person name="Egan A."/>
            <person name="Galens K."/>
            <person name="Fraser-Liggett C.M."/>
            <person name="Haas B.J."/>
            <person name="Inman J.M."/>
            <person name="Kent R."/>
            <person name="Lemieux S."/>
            <person name="Malavazi I."/>
            <person name="Orvis J."/>
            <person name="Roemer T."/>
            <person name="Ronning C.M."/>
            <person name="Sundaram J.P."/>
            <person name="Sutton G."/>
            <person name="Turner G."/>
            <person name="Venter J.C."/>
            <person name="White O.R."/>
            <person name="Whitty B.R."/>
            <person name="Youngman P."/>
            <person name="Wolfe K.H."/>
            <person name="Goldman G.H."/>
            <person name="Wortman J.R."/>
            <person name="Jiang B."/>
            <person name="Denning D.W."/>
            <person name="Nierman W.C."/>
        </authorList>
    </citation>
    <scope>NUCLEOTIDE SEQUENCE [LARGE SCALE GENOMIC DNA]</scope>
    <source>
        <strain evidence="4">CBS 144.89 / FGSC A1163 / CEA10</strain>
    </source>
</reference>
<sequence length="140" mass="14492">MVSSFAATLTACLIYASLVGGLELLSPTLGIHASIGWKVVILASVATFLAFAGGVFWLMSVCCCSGRSMKKRSPDARASYSSKSASQARSPDDQSIAHGSRHTASGEGQIETGRRGEALISSGGAVHGMLSLSFARQRPA</sequence>
<keyword evidence="2" id="KW-1133">Transmembrane helix</keyword>
<feature type="transmembrane region" description="Helical" evidence="2">
    <location>
        <begin position="37"/>
        <end position="63"/>
    </location>
</feature>
<gene>
    <name evidence="3" type="ORF">AFUB_080290</name>
</gene>
<evidence type="ECO:0000313" key="4">
    <source>
        <dbReference type="Proteomes" id="UP000001699"/>
    </source>
</evidence>
<name>B0Y9A1_ASPFC</name>
<evidence type="ECO:0000256" key="2">
    <source>
        <dbReference type="SAM" id="Phobius"/>
    </source>
</evidence>
<evidence type="ECO:0008006" key="5">
    <source>
        <dbReference type="Google" id="ProtNLM"/>
    </source>
</evidence>
<evidence type="ECO:0000256" key="1">
    <source>
        <dbReference type="SAM" id="MobiDB-lite"/>
    </source>
</evidence>
<evidence type="ECO:0000313" key="3">
    <source>
        <dbReference type="EMBL" id="EDP48594.1"/>
    </source>
</evidence>
<accession>B0Y9A1</accession>
<dbReference type="EMBL" id="DS499600">
    <property type="protein sequence ID" value="EDP48594.1"/>
    <property type="molecule type" value="Genomic_DNA"/>
</dbReference>
<organism evidence="3 4">
    <name type="scientific">Aspergillus fumigatus (strain CBS 144.89 / FGSC A1163 / CEA10)</name>
    <name type="common">Neosartorya fumigata</name>
    <dbReference type="NCBI Taxonomy" id="451804"/>
    <lineage>
        <taxon>Eukaryota</taxon>
        <taxon>Fungi</taxon>
        <taxon>Dikarya</taxon>
        <taxon>Ascomycota</taxon>
        <taxon>Pezizomycotina</taxon>
        <taxon>Eurotiomycetes</taxon>
        <taxon>Eurotiomycetidae</taxon>
        <taxon>Eurotiales</taxon>
        <taxon>Aspergillaceae</taxon>
        <taxon>Aspergillus</taxon>
        <taxon>Aspergillus subgen. Fumigati</taxon>
    </lineage>
</organism>
<protein>
    <recommendedName>
        <fullName evidence="5">Integral membrane protein</fullName>
    </recommendedName>
</protein>
<proteinExistence type="predicted"/>
<feature type="compositionally biased region" description="Low complexity" evidence="1">
    <location>
        <begin position="76"/>
        <end position="89"/>
    </location>
</feature>
<keyword evidence="2" id="KW-0472">Membrane</keyword>